<keyword evidence="2" id="KW-1185">Reference proteome</keyword>
<comment type="caution">
    <text evidence="1">The sequence shown here is derived from an EMBL/GenBank/DDBJ whole genome shotgun (WGS) entry which is preliminary data.</text>
</comment>
<reference evidence="1" key="2">
    <citation type="submission" date="2023-06" db="EMBL/GenBank/DDBJ databases">
        <authorList>
            <consortium name="Lawrence Berkeley National Laboratory"/>
            <person name="Haridas S."/>
            <person name="Hensen N."/>
            <person name="Bonometti L."/>
            <person name="Westerberg I."/>
            <person name="Brannstrom I.O."/>
            <person name="Guillou S."/>
            <person name="Cros-Aarteil S."/>
            <person name="Calhoun S."/>
            <person name="Kuo A."/>
            <person name="Mondo S."/>
            <person name="Pangilinan J."/>
            <person name="Riley R."/>
            <person name="Labutti K."/>
            <person name="Andreopoulos B."/>
            <person name="Lipzen A."/>
            <person name="Chen C."/>
            <person name="Yanf M."/>
            <person name="Daum C."/>
            <person name="Ng V."/>
            <person name="Clum A."/>
            <person name="Steindorff A."/>
            <person name="Ohm R."/>
            <person name="Martin F."/>
            <person name="Silar P."/>
            <person name="Natvig D."/>
            <person name="Lalanne C."/>
            <person name="Gautier V."/>
            <person name="Ament-Velasquez S.L."/>
            <person name="Kruys A."/>
            <person name="Hutchinson M.I."/>
            <person name="Powell A.J."/>
            <person name="Barry K."/>
            <person name="Miller A.N."/>
            <person name="Grigoriev I.V."/>
            <person name="Debuchy R."/>
            <person name="Gladieux P."/>
            <person name="Thoren M.H."/>
            <person name="Johannesson H."/>
        </authorList>
    </citation>
    <scope>NUCLEOTIDE SEQUENCE</scope>
    <source>
        <strain evidence="1">CBS 560.94</strain>
    </source>
</reference>
<accession>A0AAE0MJ53</accession>
<name>A0AAE0MJ53_9PEZI</name>
<protein>
    <submittedName>
        <fullName evidence="1">Uncharacterized protein</fullName>
    </submittedName>
</protein>
<sequence>MSALPGRDILSFLPITSFSYNRLTDSLLLCTAYVRSQVLLLRCHGRLPSLDRTSGATRALPKHLALSPGGICLLAELGYMDMLVVSDTELDDKSKASPFQKYPALLQLLWMIIQCVVRKAQGLPISLLENHVLVNVACSIVVYAVWFKKPMDIQEPICLSTESFQDALALMVQEQFCGQQNIRTCLYPKQTLDNETPILAVSAYLSTMPPIDKPVTPTLRPITEVSRDLIQLTRIESCSPPPHTACACSARRDGTSVWIWYRHSVCDPSSVHWKVLCSQGCPGPKSGGHKASSSFLQHE</sequence>
<dbReference type="GeneID" id="87862461"/>
<organism evidence="1 2">
    <name type="scientific">Neurospora tetraspora</name>
    <dbReference type="NCBI Taxonomy" id="94610"/>
    <lineage>
        <taxon>Eukaryota</taxon>
        <taxon>Fungi</taxon>
        <taxon>Dikarya</taxon>
        <taxon>Ascomycota</taxon>
        <taxon>Pezizomycotina</taxon>
        <taxon>Sordariomycetes</taxon>
        <taxon>Sordariomycetidae</taxon>
        <taxon>Sordariales</taxon>
        <taxon>Sordariaceae</taxon>
        <taxon>Neurospora</taxon>
    </lineage>
</organism>
<evidence type="ECO:0000313" key="2">
    <source>
        <dbReference type="Proteomes" id="UP001278500"/>
    </source>
</evidence>
<evidence type="ECO:0000313" key="1">
    <source>
        <dbReference type="EMBL" id="KAK3334397.1"/>
    </source>
</evidence>
<dbReference type="EMBL" id="JAUEPP010000011">
    <property type="protein sequence ID" value="KAK3334397.1"/>
    <property type="molecule type" value="Genomic_DNA"/>
</dbReference>
<dbReference type="PANTHER" id="PTHR35043">
    <property type="entry name" value="TRANSCRIPTION FACTOR DOMAIN-CONTAINING PROTEIN"/>
    <property type="match status" value="1"/>
</dbReference>
<dbReference type="RefSeq" id="XP_062676563.1">
    <property type="nucleotide sequence ID" value="XM_062825307.1"/>
</dbReference>
<reference evidence="1" key="1">
    <citation type="journal article" date="2023" name="Mol. Phylogenet. Evol.">
        <title>Genome-scale phylogeny and comparative genomics of the fungal order Sordariales.</title>
        <authorList>
            <person name="Hensen N."/>
            <person name="Bonometti L."/>
            <person name="Westerberg I."/>
            <person name="Brannstrom I.O."/>
            <person name="Guillou S."/>
            <person name="Cros-Aarteil S."/>
            <person name="Calhoun S."/>
            <person name="Haridas S."/>
            <person name="Kuo A."/>
            <person name="Mondo S."/>
            <person name="Pangilinan J."/>
            <person name="Riley R."/>
            <person name="LaButti K."/>
            <person name="Andreopoulos B."/>
            <person name="Lipzen A."/>
            <person name="Chen C."/>
            <person name="Yan M."/>
            <person name="Daum C."/>
            <person name="Ng V."/>
            <person name="Clum A."/>
            <person name="Steindorff A."/>
            <person name="Ohm R.A."/>
            <person name="Martin F."/>
            <person name="Silar P."/>
            <person name="Natvig D.O."/>
            <person name="Lalanne C."/>
            <person name="Gautier V."/>
            <person name="Ament-Velasquez S.L."/>
            <person name="Kruys A."/>
            <person name="Hutchinson M.I."/>
            <person name="Powell A.J."/>
            <person name="Barry K."/>
            <person name="Miller A.N."/>
            <person name="Grigoriev I.V."/>
            <person name="Debuchy R."/>
            <person name="Gladieux P."/>
            <person name="Hiltunen Thoren M."/>
            <person name="Johannesson H."/>
        </authorList>
    </citation>
    <scope>NUCLEOTIDE SEQUENCE</scope>
    <source>
        <strain evidence="1">CBS 560.94</strain>
    </source>
</reference>
<dbReference type="PANTHER" id="PTHR35043:SF7">
    <property type="entry name" value="TRANSCRIPTION FACTOR DOMAIN-CONTAINING PROTEIN"/>
    <property type="match status" value="1"/>
</dbReference>
<dbReference type="AlphaFoldDB" id="A0AAE0MJ53"/>
<proteinExistence type="predicted"/>
<gene>
    <name evidence="1" type="ORF">B0H65DRAFT_437391</name>
</gene>
<dbReference type="Proteomes" id="UP001278500">
    <property type="component" value="Unassembled WGS sequence"/>
</dbReference>